<dbReference type="Proteomes" id="UP000401717">
    <property type="component" value="Unassembled WGS sequence"/>
</dbReference>
<name>A0A564G0M8_9HYPH</name>
<reference evidence="2 3" key="1">
    <citation type="submission" date="2019-06" db="EMBL/GenBank/DDBJ databases">
        <authorList>
            <person name="Rodrigo-Torres L."/>
            <person name="Arahal R. D."/>
            <person name="Lucena T."/>
        </authorList>
    </citation>
    <scope>NUCLEOTIDE SEQUENCE [LARGE SCALE GENOMIC DNA]</scope>
    <source>
        <strain evidence="2 3">SW08-7</strain>
    </source>
</reference>
<proteinExistence type="predicted"/>
<evidence type="ECO:0000313" key="1">
    <source>
        <dbReference type="EMBL" id="GJD54578.1"/>
    </source>
</evidence>
<evidence type="ECO:0000313" key="2">
    <source>
        <dbReference type="EMBL" id="VUF13490.1"/>
    </source>
</evidence>
<dbReference type="AlphaFoldDB" id="A0A564G0M8"/>
<protein>
    <recommendedName>
        <fullName evidence="5">Histidine phosphatase family protein</fullName>
    </recommendedName>
</protein>
<evidence type="ECO:0008006" key="5">
    <source>
        <dbReference type="Google" id="ProtNLM"/>
    </source>
</evidence>
<evidence type="ECO:0000313" key="4">
    <source>
        <dbReference type="Proteomes" id="UP001055303"/>
    </source>
</evidence>
<dbReference type="Proteomes" id="UP001055303">
    <property type="component" value="Unassembled WGS sequence"/>
</dbReference>
<dbReference type="RefSeq" id="WP_144765568.1">
    <property type="nucleotide sequence ID" value="NZ_BPQI01000009.1"/>
</dbReference>
<organism evidence="2 3">
    <name type="scientific">Methylobacterium dankookense</name>
    <dbReference type="NCBI Taxonomy" id="560405"/>
    <lineage>
        <taxon>Bacteria</taxon>
        <taxon>Pseudomonadati</taxon>
        <taxon>Pseudomonadota</taxon>
        <taxon>Alphaproteobacteria</taxon>
        <taxon>Hyphomicrobiales</taxon>
        <taxon>Methylobacteriaceae</taxon>
        <taxon>Methylobacterium</taxon>
    </lineage>
</organism>
<reference evidence="1" key="3">
    <citation type="submission" date="2021-08" db="EMBL/GenBank/DDBJ databases">
        <authorList>
            <person name="Tani A."/>
            <person name="Ola A."/>
            <person name="Ogura Y."/>
            <person name="Katsura K."/>
            <person name="Hayashi T."/>
        </authorList>
    </citation>
    <scope>NUCLEOTIDE SEQUENCE</scope>
    <source>
        <strain evidence="1">DSM 22415</strain>
    </source>
</reference>
<gene>
    <name evidence="1" type="ORF">IFDJLNFL_0452</name>
    <name evidence="2" type="ORF">MTDSW087_03193</name>
</gene>
<sequence length="194" mass="21502">MSALTVLLLRHAEKPGGDYPGVGRTFEGKRDDKSLIVRGWQRAGAWAALLGSGLSADYPLPTIIYAARPEPVTAEASFSHRPWETALPLARRLYLDVNTRWGVGQEQALVEELTKLTGTVAIFWEHKAIPTQIIPALLGSQSIPGVPAKWDSDRFDVVLRFDRATPDAPWSYRQLSPRLLDGDSDKPFAELRTL</sequence>
<reference evidence="1" key="2">
    <citation type="journal article" date="2021" name="Front. Microbiol.">
        <title>Comprehensive Comparative Genomics and Phenotyping of Methylobacterium Species.</title>
        <authorList>
            <person name="Alessa O."/>
            <person name="Ogura Y."/>
            <person name="Fujitani Y."/>
            <person name="Takami H."/>
            <person name="Hayashi T."/>
            <person name="Sahin N."/>
            <person name="Tani A."/>
        </authorList>
    </citation>
    <scope>NUCLEOTIDE SEQUENCE</scope>
    <source>
        <strain evidence="1">DSM 22415</strain>
    </source>
</reference>
<accession>A0A564G0M8</accession>
<evidence type="ECO:0000313" key="3">
    <source>
        <dbReference type="Proteomes" id="UP000401717"/>
    </source>
</evidence>
<dbReference type="EMBL" id="CABFVH010000020">
    <property type="protein sequence ID" value="VUF13490.1"/>
    <property type="molecule type" value="Genomic_DNA"/>
</dbReference>
<keyword evidence="4" id="KW-1185">Reference proteome</keyword>
<dbReference type="OrthoDB" id="8448116at2"/>
<dbReference type="EMBL" id="BPQI01000009">
    <property type="protein sequence ID" value="GJD54578.1"/>
    <property type="molecule type" value="Genomic_DNA"/>
</dbReference>